<name>A0A3N7IRF4_9BURK</name>
<feature type="domain" description="Isochorismatase-like" evidence="2">
    <location>
        <begin position="3"/>
        <end position="142"/>
    </location>
</feature>
<dbReference type="SUPFAM" id="SSF52499">
    <property type="entry name" value="Isochorismatase-like hydrolases"/>
    <property type="match status" value="1"/>
</dbReference>
<dbReference type="PANTHER" id="PTHR43540">
    <property type="entry name" value="PEROXYUREIDOACRYLATE/UREIDOACRYLATE AMIDOHYDROLASE-RELATED"/>
    <property type="match status" value="1"/>
</dbReference>
<dbReference type="Proteomes" id="UP000267464">
    <property type="component" value="Unassembled WGS sequence"/>
</dbReference>
<protein>
    <submittedName>
        <fullName evidence="3">Cysteine hydrolase</fullName>
    </submittedName>
</protein>
<dbReference type="GO" id="GO:0016787">
    <property type="term" value="F:hydrolase activity"/>
    <property type="evidence" value="ECO:0007669"/>
    <property type="project" value="UniProtKB-KW"/>
</dbReference>
<dbReference type="Gene3D" id="3.40.50.850">
    <property type="entry name" value="Isochorismatase-like"/>
    <property type="match status" value="1"/>
</dbReference>
<dbReference type="EMBL" id="QUSW01000011">
    <property type="protein sequence ID" value="RQP21462.1"/>
    <property type="molecule type" value="Genomic_DNA"/>
</dbReference>
<reference evidence="3 4" key="1">
    <citation type="submission" date="2018-08" db="EMBL/GenBank/DDBJ databases">
        <authorList>
            <person name="Khan S.A."/>
            <person name="Jeon C.O."/>
            <person name="Chun B.H."/>
            <person name="Jeong S.E."/>
        </authorList>
    </citation>
    <scope>NUCLEOTIDE SEQUENCE [LARGE SCALE GENOMIC DNA]</scope>
    <source>
        <strain evidence="3 4">S-16</strain>
    </source>
</reference>
<evidence type="ECO:0000259" key="2">
    <source>
        <dbReference type="Pfam" id="PF00857"/>
    </source>
</evidence>
<dbReference type="OrthoDB" id="1157330at2"/>
<dbReference type="InterPro" id="IPR000868">
    <property type="entry name" value="Isochorismatase-like_dom"/>
</dbReference>
<reference evidence="3 4" key="2">
    <citation type="submission" date="2018-12" db="EMBL/GenBank/DDBJ databases">
        <title>Rhizobacter gummiphilus sp. nov., a rubber-degrading bacterium isolated from the soil of a botanical garden in Japan.</title>
        <authorList>
            <person name="Shunsuke S.S."/>
        </authorList>
    </citation>
    <scope>NUCLEOTIDE SEQUENCE [LARGE SCALE GENOMIC DNA]</scope>
    <source>
        <strain evidence="3 4">S-16</strain>
    </source>
</reference>
<dbReference type="CDD" id="cd01014">
    <property type="entry name" value="nicotinamidase_related"/>
    <property type="match status" value="1"/>
</dbReference>
<dbReference type="AlphaFoldDB" id="A0A3N7IRF4"/>
<organism evidence="3 4">
    <name type="scientific">Piscinibacter terrae</name>
    <dbReference type="NCBI Taxonomy" id="2496871"/>
    <lineage>
        <taxon>Bacteria</taxon>
        <taxon>Pseudomonadati</taxon>
        <taxon>Pseudomonadota</taxon>
        <taxon>Betaproteobacteria</taxon>
        <taxon>Burkholderiales</taxon>
        <taxon>Sphaerotilaceae</taxon>
        <taxon>Piscinibacter</taxon>
    </lineage>
</organism>
<evidence type="ECO:0000256" key="1">
    <source>
        <dbReference type="ARBA" id="ARBA00022801"/>
    </source>
</evidence>
<dbReference type="RefSeq" id="WP_124543788.1">
    <property type="nucleotide sequence ID" value="NZ_QUSW01000011.1"/>
</dbReference>
<keyword evidence="4" id="KW-1185">Reference proteome</keyword>
<sequence length="178" mass="19084">MTSALLIIDVQHGMCAGEYVAHDAERVIERINTVSAKARAAGVPVVFIQHDEDDGPLRLDSPGWQLATGLNVQAADLRVRKRTSSSFHDTNLHALLRERGVKRVVACGLQSEYCVDSTVRSAVQHGYDVTLVSDAHSTFDNAVLSAAQISAHENATLNGFGCGDKRVNLSAAADVAFD</sequence>
<accession>A0A3N7IRF4</accession>
<keyword evidence="1 3" id="KW-0378">Hydrolase</keyword>
<dbReference type="InterPro" id="IPR036380">
    <property type="entry name" value="Isochorismatase-like_sf"/>
</dbReference>
<comment type="caution">
    <text evidence="3">The sequence shown here is derived from an EMBL/GenBank/DDBJ whole genome shotgun (WGS) entry which is preliminary data.</text>
</comment>
<dbReference type="InterPro" id="IPR050272">
    <property type="entry name" value="Isochorismatase-like_hydrls"/>
</dbReference>
<evidence type="ECO:0000313" key="4">
    <source>
        <dbReference type="Proteomes" id="UP000267464"/>
    </source>
</evidence>
<gene>
    <name evidence="3" type="ORF">DZC73_28465</name>
</gene>
<proteinExistence type="predicted"/>
<dbReference type="PANTHER" id="PTHR43540:SF14">
    <property type="entry name" value="ISOCHORISMATASE"/>
    <property type="match status" value="1"/>
</dbReference>
<dbReference type="Pfam" id="PF00857">
    <property type="entry name" value="Isochorismatase"/>
    <property type="match status" value="1"/>
</dbReference>
<evidence type="ECO:0000313" key="3">
    <source>
        <dbReference type="EMBL" id="RQP21462.1"/>
    </source>
</evidence>